<dbReference type="eggNOG" id="KOG4315">
    <property type="taxonomic scope" value="Eukaryota"/>
</dbReference>
<sequence length="401" mass="46174">MSFSFKIERSSTTATTTNKRPSTQNNSRQNSNHLNPDSSDEDHHADEHRNRKKRPIEFISDFDSTRESTNPHGRTKQQMISIPALPDRDFRAIHLARKQKRAQKELYRPEPVNSMGGAPKKQSNQDNINTEGLDKMNSKVIEGGLKAPPTLKSTRKIEEHVPVSESIEAVEIFETVISTTTDKPLTIEERAVKELLSQANVDSTNQPKIEAIPMRNEARQDTGSDGVEEEDEGDDSGESGDETAQFRKDVSKRPDSSTLEDYERIPVGQFGLALLKGMGWKEGTAATKRGRAGLVEAYVPQARPSLLGIGAKPLVLDGEPADKYKVKPISHKDTKYKDEKHRGERYKEERNKDERYKDERYKDERYKDERYKEERYKEERYKEERYKDRKYTEGKSERRRR</sequence>
<protein>
    <recommendedName>
        <fullName evidence="5">Spp2/MOS2 G-patch domain-containing protein</fullName>
    </recommendedName>
</protein>
<evidence type="ECO:0000313" key="7">
    <source>
        <dbReference type="Proteomes" id="UP000008783"/>
    </source>
</evidence>
<evidence type="ECO:0000256" key="2">
    <source>
        <dbReference type="ARBA" id="ARBA00008576"/>
    </source>
</evidence>
<evidence type="ECO:0000259" key="5">
    <source>
        <dbReference type="Pfam" id="PF12656"/>
    </source>
</evidence>
<organism evidence="6 7">
    <name type="scientific">Puccinia graminis f. sp. tritici (strain CRL 75-36-700-3 / race SCCL)</name>
    <name type="common">Black stem rust fungus</name>
    <dbReference type="NCBI Taxonomy" id="418459"/>
    <lineage>
        <taxon>Eukaryota</taxon>
        <taxon>Fungi</taxon>
        <taxon>Dikarya</taxon>
        <taxon>Basidiomycota</taxon>
        <taxon>Pucciniomycotina</taxon>
        <taxon>Pucciniomycetes</taxon>
        <taxon>Pucciniales</taxon>
        <taxon>Pucciniaceae</taxon>
        <taxon>Puccinia</taxon>
    </lineage>
</organism>
<dbReference type="RefSeq" id="XP_003324953.1">
    <property type="nucleotide sequence ID" value="XM_003324905.2"/>
</dbReference>
<feature type="region of interest" description="Disordered" evidence="4">
    <location>
        <begin position="204"/>
        <end position="260"/>
    </location>
</feature>
<evidence type="ECO:0000256" key="3">
    <source>
        <dbReference type="ARBA" id="ARBA00023242"/>
    </source>
</evidence>
<keyword evidence="7" id="KW-1185">Reference proteome</keyword>
<dbReference type="VEuPathDB" id="FungiDB:PGTG_06490"/>
<feature type="region of interest" description="Disordered" evidence="4">
    <location>
        <begin position="1"/>
        <end position="85"/>
    </location>
</feature>
<feature type="compositionally biased region" description="Acidic residues" evidence="4">
    <location>
        <begin position="226"/>
        <end position="241"/>
    </location>
</feature>
<feature type="domain" description="Spp2/MOS2 G-patch" evidence="5">
    <location>
        <begin position="254"/>
        <end position="314"/>
    </location>
</feature>
<gene>
    <name evidence="6" type="ORF">PGTG_06490</name>
</gene>
<evidence type="ECO:0000256" key="4">
    <source>
        <dbReference type="SAM" id="MobiDB-lite"/>
    </source>
</evidence>
<reference evidence="7" key="2">
    <citation type="journal article" date="2011" name="Proc. Natl. Acad. Sci. U.S.A.">
        <title>Obligate biotrophy features unraveled by the genomic analysis of rust fungi.</title>
        <authorList>
            <person name="Duplessis S."/>
            <person name="Cuomo C.A."/>
            <person name="Lin Y.-C."/>
            <person name="Aerts A."/>
            <person name="Tisserant E."/>
            <person name="Veneault-Fourrey C."/>
            <person name="Joly D.L."/>
            <person name="Hacquard S."/>
            <person name="Amselem J."/>
            <person name="Cantarel B.L."/>
            <person name="Chiu R."/>
            <person name="Coutinho P.M."/>
            <person name="Feau N."/>
            <person name="Field M."/>
            <person name="Frey P."/>
            <person name="Gelhaye E."/>
            <person name="Goldberg J."/>
            <person name="Grabherr M.G."/>
            <person name="Kodira C.D."/>
            <person name="Kohler A."/>
            <person name="Kuees U."/>
            <person name="Lindquist E.A."/>
            <person name="Lucas S.M."/>
            <person name="Mago R."/>
            <person name="Mauceli E."/>
            <person name="Morin E."/>
            <person name="Murat C."/>
            <person name="Pangilinan J.L."/>
            <person name="Park R."/>
            <person name="Pearson M."/>
            <person name="Quesneville H."/>
            <person name="Rouhier N."/>
            <person name="Sakthikumar S."/>
            <person name="Salamov A.A."/>
            <person name="Schmutz J."/>
            <person name="Selles B."/>
            <person name="Shapiro H."/>
            <person name="Tanguay P."/>
            <person name="Tuskan G.A."/>
            <person name="Henrissat B."/>
            <person name="Van de Peer Y."/>
            <person name="Rouze P."/>
            <person name="Ellis J.G."/>
            <person name="Dodds P.N."/>
            <person name="Schein J.E."/>
            <person name="Zhong S."/>
            <person name="Hamelin R.C."/>
            <person name="Grigoriev I.V."/>
            <person name="Szabo L.J."/>
            <person name="Martin F."/>
        </authorList>
    </citation>
    <scope>NUCLEOTIDE SEQUENCE [LARGE SCALE GENOMIC DNA]</scope>
    <source>
        <strain evidence="7">CRL 75-36-700-3 / race SCCL</strain>
    </source>
</reference>
<feature type="compositionally biased region" description="Basic and acidic residues" evidence="4">
    <location>
        <begin position="320"/>
        <end position="401"/>
    </location>
</feature>
<dbReference type="PANTHER" id="PTHR15818:SF2">
    <property type="entry name" value="G-PATCH DOMAIN AND KOW MOTIFS-CONTAINING PROTEIN"/>
    <property type="match status" value="1"/>
</dbReference>
<comment type="similarity">
    <text evidence="2">Belongs to the SPP2 family.</text>
</comment>
<feature type="compositionally biased region" description="Polar residues" evidence="4">
    <location>
        <begin position="67"/>
        <end position="80"/>
    </location>
</feature>
<comment type="subcellular location">
    <subcellularLocation>
        <location evidence="1">Nucleus</location>
    </subcellularLocation>
</comment>
<feature type="compositionally biased region" description="Polar residues" evidence="4">
    <location>
        <begin position="10"/>
        <end position="36"/>
    </location>
</feature>
<dbReference type="STRING" id="418459.E3K8R7"/>
<evidence type="ECO:0000256" key="1">
    <source>
        <dbReference type="ARBA" id="ARBA00004123"/>
    </source>
</evidence>
<feature type="region of interest" description="Disordered" evidence="4">
    <location>
        <begin position="98"/>
        <end position="126"/>
    </location>
</feature>
<evidence type="ECO:0000313" key="6">
    <source>
        <dbReference type="EMBL" id="EFP80534.1"/>
    </source>
</evidence>
<dbReference type="EMBL" id="DS178276">
    <property type="protein sequence ID" value="EFP80534.1"/>
    <property type="molecule type" value="Genomic_DNA"/>
</dbReference>
<feature type="region of interest" description="Disordered" evidence="4">
    <location>
        <begin position="319"/>
        <end position="401"/>
    </location>
</feature>
<dbReference type="Proteomes" id="UP000008783">
    <property type="component" value="Unassembled WGS sequence"/>
</dbReference>
<dbReference type="Pfam" id="PF12656">
    <property type="entry name" value="G-patch_2"/>
    <property type="match status" value="1"/>
</dbReference>
<dbReference type="OMA" id="AWGKSAM"/>
<dbReference type="PANTHER" id="PTHR15818">
    <property type="entry name" value="G PATCH AND KOW-CONTAINING"/>
    <property type="match status" value="1"/>
</dbReference>
<dbReference type="HOGENOM" id="CLU_687239_0_0_1"/>
<dbReference type="OrthoDB" id="5577072at2759"/>
<dbReference type="KEGG" id="pgr:PGTG_06490"/>
<feature type="compositionally biased region" description="Basic and acidic residues" evidence="4">
    <location>
        <begin position="244"/>
        <end position="255"/>
    </location>
</feature>
<dbReference type="InParanoid" id="E3K8R7"/>
<dbReference type="AlphaFoldDB" id="E3K8R7"/>
<name>E3K8R7_PUCGT</name>
<accession>E3K8R7</accession>
<proteinExistence type="inferred from homology"/>
<dbReference type="GO" id="GO:0000398">
    <property type="term" value="P:mRNA splicing, via spliceosome"/>
    <property type="evidence" value="ECO:0000318"/>
    <property type="project" value="GO_Central"/>
</dbReference>
<dbReference type="InterPro" id="IPR045166">
    <property type="entry name" value="Spp2-like"/>
</dbReference>
<dbReference type="InterPro" id="IPR026822">
    <property type="entry name" value="Spp2/MOS2_G-patch"/>
</dbReference>
<dbReference type="GO" id="GO:0005681">
    <property type="term" value="C:spliceosomal complex"/>
    <property type="evidence" value="ECO:0000318"/>
    <property type="project" value="GO_Central"/>
</dbReference>
<dbReference type="GeneID" id="10539545"/>
<reference key="1">
    <citation type="submission" date="2007-01" db="EMBL/GenBank/DDBJ databases">
        <title>The Genome Sequence of Puccinia graminis f. sp. tritici Strain CRL 75-36-700-3.</title>
        <authorList>
            <consortium name="The Broad Institute Genome Sequencing Platform"/>
            <person name="Birren B."/>
            <person name="Lander E."/>
            <person name="Galagan J."/>
            <person name="Nusbaum C."/>
            <person name="Devon K."/>
            <person name="Cuomo C."/>
            <person name="Jaffe D."/>
            <person name="Butler J."/>
            <person name="Alvarez P."/>
            <person name="Gnerre S."/>
            <person name="Grabherr M."/>
            <person name="Mauceli E."/>
            <person name="Brockman W."/>
            <person name="Young S."/>
            <person name="LaButti K."/>
            <person name="Sykes S."/>
            <person name="DeCaprio D."/>
            <person name="Crawford M."/>
            <person name="Koehrsen M."/>
            <person name="Engels R."/>
            <person name="Montgomery P."/>
            <person name="Pearson M."/>
            <person name="Howarth C."/>
            <person name="Larson L."/>
            <person name="White J."/>
            <person name="Zeng Q."/>
            <person name="Kodira C."/>
            <person name="Yandava C."/>
            <person name="Alvarado L."/>
            <person name="O'Leary S."/>
            <person name="Szabo L."/>
            <person name="Dean R."/>
            <person name="Schein J."/>
        </authorList>
    </citation>
    <scope>NUCLEOTIDE SEQUENCE</scope>
    <source>
        <strain>CRL 75-36-700-3</strain>
    </source>
</reference>
<keyword evidence="3" id="KW-0539">Nucleus</keyword>